<dbReference type="AlphaFoldDB" id="A0A3S3PQ99"/>
<reference evidence="7 8" key="1">
    <citation type="journal article" date="2018" name="Gigascience">
        <title>Genomes of trombidid mites reveal novel predicted allergens and laterally-transferred genes associated with secondary metabolism.</title>
        <authorList>
            <person name="Dong X."/>
            <person name="Chaisiri K."/>
            <person name="Xia D."/>
            <person name="Armstrong S.D."/>
            <person name="Fang Y."/>
            <person name="Donnelly M.J."/>
            <person name="Kadowaki T."/>
            <person name="McGarry J.W."/>
            <person name="Darby A.C."/>
            <person name="Makepeace B.L."/>
        </authorList>
    </citation>
    <scope>NUCLEOTIDE SEQUENCE [LARGE SCALE GENOMIC DNA]</scope>
    <source>
        <strain evidence="7">UoL-WK</strain>
    </source>
</reference>
<comment type="caution">
    <text evidence="7">The sequence shown here is derived from an EMBL/GenBank/DDBJ whole genome shotgun (WGS) entry which is preliminary data.</text>
</comment>
<dbReference type="OrthoDB" id="4062651at2759"/>
<dbReference type="GO" id="GO:0000407">
    <property type="term" value="C:phagophore assembly site"/>
    <property type="evidence" value="ECO:0007669"/>
    <property type="project" value="TreeGrafter"/>
</dbReference>
<name>A0A3S3PQ99_9ACAR</name>
<keyword evidence="2" id="KW-0547">Nucleotide-binding</keyword>
<feature type="domain" description="Protein kinase" evidence="6">
    <location>
        <begin position="294"/>
        <end position="553"/>
    </location>
</feature>
<keyword evidence="4" id="KW-0067">ATP-binding</keyword>
<keyword evidence="3 7" id="KW-0418">Kinase</keyword>
<sequence length="555" mass="64256">MTSETAVSELKSKTERCFQSVKNAAKNVFKKIQKENELNSLNEKALMSPIPITSTSVYIDSKDVKRIAQKQIEATKQEEERIKKDLSVLETIISEMEKIHVATIADEENERAKKVKEHSEIERIIKEKIERTEEKLQNLNRKYLSLNENSKKAQKLQKSMEKYQNSIYELIKSLKETDEKHEKDIADFMRHIEKRKRTDNKTLQKYLKKKRTVELYLQERILVRKALEQKLAKDIASGLIYVSDEEATSATDFKNLQAFERRELRKASVFQIMQMSAVKELKSEAEITDYDGFVITNEKLGETFFGSVYKARQTLYGKEGSEFAVKIVDIARIDPLYANHLVNTGFKILRFVNKSPFKSLVEVHDIVEIANEQKVYIIEELFTKDLQTIIQTEGLFNEISVRPVVAALAEAINYLHVHGIAHQNINPRNVYRSINSTIKLSCLEFATICWDAAADQPILKQCSATRKETRFKAPEVCQGVIYNAMKADVYSFGELICYMLLMKCPFEIEEKDFEQRFSEVVISDAGRDFIHKCLEVEPNKRIHMHNAVSHEWLIS</sequence>
<organism evidence="7 8">
    <name type="scientific">Dinothrombium tinctorium</name>
    <dbReference type="NCBI Taxonomy" id="1965070"/>
    <lineage>
        <taxon>Eukaryota</taxon>
        <taxon>Metazoa</taxon>
        <taxon>Ecdysozoa</taxon>
        <taxon>Arthropoda</taxon>
        <taxon>Chelicerata</taxon>
        <taxon>Arachnida</taxon>
        <taxon>Acari</taxon>
        <taxon>Acariformes</taxon>
        <taxon>Trombidiformes</taxon>
        <taxon>Prostigmata</taxon>
        <taxon>Anystina</taxon>
        <taxon>Parasitengona</taxon>
        <taxon>Trombidioidea</taxon>
        <taxon>Trombidiidae</taxon>
        <taxon>Dinothrombium</taxon>
    </lineage>
</organism>
<evidence type="ECO:0000259" key="6">
    <source>
        <dbReference type="PROSITE" id="PS50011"/>
    </source>
</evidence>
<dbReference type="GO" id="GO:0005776">
    <property type="term" value="C:autophagosome"/>
    <property type="evidence" value="ECO:0007669"/>
    <property type="project" value="TreeGrafter"/>
</dbReference>
<dbReference type="GO" id="GO:0004674">
    <property type="term" value="F:protein serine/threonine kinase activity"/>
    <property type="evidence" value="ECO:0007669"/>
    <property type="project" value="InterPro"/>
</dbReference>
<evidence type="ECO:0000256" key="2">
    <source>
        <dbReference type="ARBA" id="ARBA00022741"/>
    </source>
</evidence>
<keyword evidence="8" id="KW-1185">Reference proteome</keyword>
<dbReference type="EMBL" id="NCKU01004325">
    <property type="protein sequence ID" value="RWS06129.1"/>
    <property type="molecule type" value="Genomic_DNA"/>
</dbReference>
<dbReference type="PANTHER" id="PTHR24348">
    <property type="entry name" value="SERINE/THREONINE-PROTEIN KINASE UNC-51-RELATED"/>
    <property type="match status" value="1"/>
</dbReference>
<dbReference type="GO" id="GO:0000045">
    <property type="term" value="P:autophagosome assembly"/>
    <property type="evidence" value="ECO:0007669"/>
    <property type="project" value="TreeGrafter"/>
</dbReference>
<dbReference type="InterPro" id="IPR000719">
    <property type="entry name" value="Prot_kinase_dom"/>
</dbReference>
<accession>A0A3S3PQ99</accession>
<evidence type="ECO:0000256" key="4">
    <source>
        <dbReference type="ARBA" id="ARBA00022840"/>
    </source>
</evidence>
<evidence type="ECO:0000256" key="1">
    <source>
        <dbReference type="ARBA" id="ARBA00022679"/>
    </source>
</evidence>
<dbReference type="STRING" id="1965070.A0A3S3PQ99"/>
<keyword evidence="5" id="KW-0175">Coiled coil</keyword>
<evidence type="ECO:0000313" key="8">
    <source>
        <dbReference type="Proteomes" id="UP000285301"/>
    </source>
</evidence>
<dbReference type="InterPro" id="IPR045269">
    <property type="entry name" value="Atg1-like"/>
</dbReference>
<feature type="coiled-coil region" evidence="5">
    <location>
        <begin position="122"/>
        <end position="166"/>
    </location>
</feature>
<evidence type="ECO:0000256" key="5">
    <source>
        <dbReference type="SAM" id="Coils"/>
    </source>
</evidence>
<dbReference type="Proteomes" id="UP000285301">
    <property type="component" value="Unassembled WGS sequence"/>
</dbReference>
<evidence type="ECO:0000313" key="7">
    <source>
        <dbReference type="EMBL" id="RWS06129.1"/>
    </source>
</evidence>
<gene>
    <name evidence="7" type="ORF">B4U79_16242</name>
</gene>
<dbReference type="InterPro" id="IPR011009">
    <property type="entry name" value="Kinase-like_dom_sf"/>
</dbReference>
<dbReference type="SUPFAM" id="SSF56112">
    <property type="entry name" value="Protein kinase-like (PK-like)"/>
    <property type="match status" value="1"/>
</dbReference>
<dbReference type="PANTHER" id="PTHR24348:SF22">
    <property type="entry name" value="NON-SPECIFIC SERINE_THREONINE PROTEIN KINASE"/>
    <property type="match status" value="1"/>
</dbReference>
<keyword evidence="1" id="KW-0808">Transferase</keyword>
<dbReference type="SMART" id="SM00220">
    <property type="entry name" value="S_TKc"/>
    <property type="match status" value="1"/>
</dbReference>
<dbReference type="GO" id="GO:0016020">
    <property type="term" value="C:membrane"/>
    <property type="evidence" value="ECO:0007669"/>
    <property type="project" value="TreeGrafter"/>
</dbReference>
<dbReference type="Pfam" id="PF00069">
    <property type="entry name" value="Pkinase"/>
    <property type="match status" value="1"/>
</dbReference>
<dbReference type="Gene3D" id="1.10.510.10">
    <property type="entry name" value="Transferase(Phosphotransferase) domain 1"/>
    <property type="match status" value="1"/>
</dbReference>
<protein>
    <submittedName>
        <fullName evidence="7">Testis-specific serine/threonine-protein kinase 6-like protein</fullName>
    </submittedName>
</protein>
<evidence type="ECO:0000256" key="3">
    <source>
        <dbReference type="ARBA" id="ARBA00022777"/>
    </source>
</evidence>
<dbReference type="GO" id="GO:0005524">
    <property type="term" value="F:ATP binding"/>
    <property type="evidence" value="ECO:0007669"/>
    <property type="project" value="UniProtKB-KW"/>
</dbReference>
<dbReference type="PROSITE" id="PS50011">
    <property type="entry name" value="PROTEIN_KINASE_DOM"/>
    <property type="match status" value="1"/>
</dbReference>
<proteinExistence type="predicted"/>
<dbReference type="GO" id="GO:0005829">
    <property type="term" value="C:cytosol"/>
    <property type="evidence" value="ECO:0007669"/>
    <property type="project" value="TreeGrafter"/>
</dbReference>
<dbReference type="GO" id="GO:0010506">
    <property type="term" value="P:regulation of autophagy"/>
    <property type="evidence" value="ECO:0007669"/>
    <property type="project" value="InterPro"/>
</dbReference>